<keyword evidence="3 5" id="KW-1133">Transmembrane helix</keyword>
<protein>
    <submittedName>
        <fullName evidence="7">Polymerase</fullName>
    </submittedName>
</protein>
<evidence type="ECO:0000256" key="4">
    <source>
        <dbReference type="ARBA" id="ARBA00023136"/>
    </source>
</evidence>
<reference evidence="7 8" key="1">
    <citation type="submission" date="2016-11" db="EMBL/GenBank/DDBJ databases">
        <title>Draft Genome Sequences of Nine Cyanobacterial Strains from Diverse Habitats.</title>
        <authorList>
            <person name="Zhu T."/>
            <person name="Hou S."/>
            <person name="Lu X."/>
            <person name="Hess W.R."/>
        </authorList>
    </citation>
    <scope>NUCLEOTIDE SEQUENCE [LARGE SCALE GENOMIC DNA]</scope>
    <source>
        <strain evidence="7 8">NIES-592</strain>
    </source>
</reference>
<dbReference type="GO" id="GO:0016020">
    <property type="term" value="C:membrane"/>
    <property type="evidence" value="ECO:0007669"/>
    <property type="project" value="UniProtKB-SubCell"/>
</dbReference>
<keyword evidence="2 5" id="KW-0812">Transmembrane</keyword>
<comment type="subcellular location">
    <subcellularLocation>
        <location evidence="1">Membrane</location>
        <topology evidence="1">Multi-pass membrane protein</topology>
    </subcellularLocation>
</comment>
<evidence type="ECO:0000256" key="2">
    <source>
        <dbReference type="ARBA" id="ARBA00022692"/>
    </source>
</evidence>
<feature type="transmembrane region" description="Helical" evidence="5">
    <location>
        <begin position="12"/>
        <end position="31"/>
    </location>
</feature>
<feature type="transmembrane region" description="Helical" evidence="5">
    <location>
        <begin position="170"/>
        <end position="191"/>
    </location>
</feature>
<dbReference type="InterPro" id="IPR051533">
    <property type="entry name" value="WaaL-like"/>
</dbReference>
<evidence type="ECO:0000313" key="7">
    <source>
        <dbReference type="EMBL" id="OKH14791.1"/>
    </source>
</evidence>
<keyword evidence="4 5" id="KW-0472">Membrane</keyword>
<proteinExistence type="predicted"/>
<feature type="domain" description="O-antigen ligase-related" evidence="6">
    <location>
        <begin position="242"/>
        <end position="390"/>
    </location>
</feature>
<dbReference type="InterPro" id="IPR007016">
    <property type="entry name" value="O-antigen_ligase-rel_domated"/>
</dbReference>
<dbReference type="Proteomes" id="UP000186391">
    <property type="component" value="Unassembled WGS sequence"/>
</dbReference>
<feature type="transmembrane region" description="Helical" evidence="5">
    <location>
        <begin position="211"/>
        <end position="230"/>
    </location>
</feature>
<evidence type="ECO:0000256" key="3">
    <source>
        <dbReference type="ARBA" id="ARBA00022989"/>
    </source>
</evidence>
<accession>A0A1U7H1G7</accession>
<dbReference type="RefSeq" id="WP_073555391.1">
    <property type="nucleotide sequence ID" value="NZ_MRCA01000003.1"/>
</dbReference>
<feature type="transmembrane region" description="Helical" evidence="5">
    <location>
        <begin position="242"/>
        <end position="272"/>
    </location>
</feature>
<dbReference type="AlphaFoldDB" id="A0A1U7H1G7"/>
<gene>
    <name evidence="7" type="ORF">NIES592_07895</name>
</gene>
<dbReference type="EMBL" id="MRCA01000003">
    <property type="protein sequence ID" value="OKH14791.1"/>
    <property type="molecule type" value="Genomic_DNA"/>
</dbReference>
<dbReference type="PANTHER" id="PTHR37422">
    <property type="entry name" value="TEICHURONIC ACID BIOSYNTHESIS PROTEIN TUAE"/>
    <property type="match status" value="1"/>
</dbReference>
<feature type="transmembrane region" description="Helical" evidence="5">
    <location>
        <begin position="108"/>
        <end position="128"/>
    </location>
</feature>
<name>A0A1U7H1G7_9CYAN</name>
<feature type="transmembrane region" description="Helical" evidence="5">
    <location>
        <begin position="384"/>
        <end position="405"/>
    </location>
</feature>
<feature type="transmembrane region" description="Helical" evidence="5">
    <location>
        <begin position="343"/>
        <end position="364"/>
    </location>
</feature>
<feature type="transmembrane region" description="Helical" evidence="5">
    <location>
        <begin position="417"/>
        <end position="433"/>
    </location>
</feature>
<evidence type="ECO:0000313" key="8">
    <source>
        <dbReference type="Proteomes" id="UP000186391"/>
    </source>
</evidence>
<organism evidence="7 8">
    <name type="scientific">Fischerella major NIES-592</name>
    <dbReference type="NCBI Taxonomy" id="210994"/>
    <lineage>
        <taxon>Bacteria</taxon>
        <taxon>Bacillati</taxon>
        <taxon>Cyanobacteriota</taxon>
        <taxon>Cyanophyceae</taxon>
        <taxon>Nostocales</taxon>
        <taxon>Hapalosiphonaceae</taxon>
        <taxon>Fischerella</taxon>
    </lineage>
</organism>
<feature type="transmembrane region" description="Helical" evidence="5">
    <location>
        <begin position="439"/>
        <end position="458"/>
    </location>
</feature>
<evidence type="ECO:0000256" key="1">
    <source>
        <dbReference type="ARBA" id="ARBA00004141"/>
    </source>
</evidence>
<feature type="transmembrane region" description="Helical" evidence="5">
    <location>
        <begin position="36"/>
        <end position="53"/>
    </location>
</feature>
<dbReference type="PANTHER" id="PTHR37422:SF23">
    <property type="entry name" value="TEICHURONIC ACID BIOSYNTHESIS PROTEIN TUAE"/>
    <property type="match status" value="1"/>
</dbReference>
<dbReference type="Pfam" id="PF04932">
    <property type="entry name" value="Wzy_C"/>
    <property type="match status" value="1"/>
</dbReference>
<feature type="transmembrane region" description="Helical" evidence="5">
    <location>
        <begin position="140"/>
        <end position="158"/>
    </location>
</feature>
<feature type="transmembrane region" description="Helical" evidence="5">
    <location>
        <begin position="278"/>
        <end position="296"/>
    </location>
</feature>
<evidence type="ECO:0000256" key="5">
    <source>
        <dbReference type="SAM" id="Phobius"/>
    </source>
</evidence>
<feature type="transmembrane region" description="Helical" evidence="5">
    <location>
        <begin position="73"/>
        <end position="99"/>
    </location>
</feature>
<dbReference type="OrthoDB" id="572012at2"/>
<evidence type="ECO:0000259" key="6">
    <source>
        <dbReference type="Pfam" id="PF04932"/>
    </source>
</evidence>
<sequence length="473" mass="53654">MLTNQRVHSSFLPLLVGLLGVGVGIIAGFFAGAKPLYLCLALVAVPVLIFFFTKFEQTVMGLLILRSSLDSWFALQIPAAFAIGLDGLTLLYVIVMLLLGRPVHTDRFWWLFASWIMLQALWLILLPLGELGMDASLLPISIREWIRLFSFLMIYLLIMQLKDKLHPEKIVSLLFFSLIFPLTVALLQIFLPSVLPQVLGGGSITRIKGTFVHANNFTVYLFLFIGLTWWKLGYARRRWPWVLLLGLLVFVLSTTKTMVGLAMLCIFVIVMIAPRLSLTNLITGVLLFAALIGLFVSTELGQERLSTITQTPLLNPDIDISRAILLSQGDYNSFNWRIAYWNYLIQAWQHFPIFGYGLGLSSHIHPDQHLPHNDYVRALVEGGIFGFTALLIFFGAQFARLVQLLWRTPANSIQHQLCWYLLAVFIALLVGMLSENVAVSTAFYFYYWTVFAVCGWNWNEKQTWDKSMPVTHV</sequence>
<keyword evidence="8" id="KW-1185">Reference proteome</keyword>
<comment type="caution">
    <text evidence="7">The sequence shown here is derived from an EMBL/GenBank/DDBJ whole genome shotgun (WGS) entry which is preliminary data.</text>
</comment>